<organism evidence="1 2">
    <name type="scientific">Calocera cornea HHB12733</name>
    <dbReference type="NCBI Taxonomy" id="1353952"/>
    <lineage>
        <taxon>Eukaryota</taxon>
        <taxon>Fungi</taxon>
        <taxon>Dikarya</taxon>
        <taxon>Basidiomycota</taxon>
        <taxon>Agaricomycotina</taxon>
        <taxon>Dacrymycetes</taxon>
        <taxon>Dacrymycetales</taxon>
        <taxon>Dacrymycetaceae</taxon>
        <taxon>Calocera</taxon>
    </lineage>
</organism>
<dbReference type="Proteomes" id="UP000076842">
    <property type="component" value="Unassembled WGS sequence"/>
</dbReference>
<reference evidence="1 2" key="1">
    <citation type="journal article" date="2016" name="Mol. Biol. Evol.">
        <title>Comparative Genomics of Early-Diverging Mushroom-Forming Fungi Provides Insights into the Origins of Lignocellulose Decay Capabilities.</title>
        <authorList>
            <person name="Nagy L.G."/>
            <person name="Riley R."/>
            <person name="Tritt A."/>
            <person name="Adam C."/>
            <person name="Daum C."/>
            <person name="Floudas D."/>
            <person name="Sun H."/>
            <person name="Yadav J.S."/>
            <person name="Pangilinan J."/>
            <person name="Larsson K.H."/>
            <person name="Matsuura K."/>
            <person name="Barry K."/>
            <person name="Labutti K."/>
            <person name="Kuo R."/>
            <person name="Ohm R.A."/>
            <person name="Bhattacharya S.S."/>
            <person name="Shirouzu T."/>
            <person name="Yoshinaga Y."/>
            <person name="Martin F.M."/>
            <person name="Grigoriev I.V."/>
            <person name="Hibbett D.S."/>
        </authorList>
    </citation>
    <scope>NUCLEOTIDE SEQUENCE [LARGE SCALE GENOMIC DNA]</scope>
    <source>
        <strain evidence="1 2">HHB12733</strain>
    </source>
</reference>
<name>A0A165JJ44_9BASI</name>
<dbReference type="InParanoid" id="A0A165JJ44"/>
<evidence type="ECO:0000313" key="1">
    <source>
        <dbReference type="EMBL" id="KZT61904.1"/>
    </source>
</evidence>
<accession>A0A165JJ44</accession>
<dbReference type="AlphaFoldDB" id="A0A165JJ44"/>
<evidence type="ECO:0008006" key="3">
    <source>
        <dbReference type="Google" id="ProtNLM"/>
    </source>
</evidence>
<dbReference type="EMBL" id="KV423920">
    <property type="protein sequence ID" value="KZT61904.1"/>
    <property type="molecule type" value="Genomic_DNA"/>
</dbReference>
<proteinExistence type="predicted"/>
<feature type="non-terminal residue" evidence="1">
    <location>
        <position position="1"/>
    </location>
</feature>
<protein>
    <recommendedName>
        <fullName evidence="3">F-box domain-containing protein</fullName>
    </recommendedName>
</protein>
<keyword evidence="2" id="KW-1185">Reference proteome</keyword>
<gene>
    <name evidence="1" type="ORF">CALCODRAFT_490837</name>
</gene>
<sequence length="85" mass="9636">MSASLSKFIHLETLHLRLPLRTPTSLLDDALPHLLSLRVLVCHVGKFTAHLFSSLPPTLKTLTMYHRSLDNDAVDLILLRYASCW</sequence>
<evidence type="ECO:0000313" key="2">
    <source>
        <dbReference type="Proteomes" id="UP000076842"/>
    </source>
</evidence>